<dbReference type="Proteomes" id="UP000887565">
    <property type="component" value="Unplaced"/>
</dbReference>
<sequence length="88" mass="9999">MIVKQTKDNLEINPVCETSQVLTAFTAYINPQPSKRTFEVMARLRRASSVFTGNHLSTFLSEKDGLEKISKTVPFYNQENLTKRDAFG</sequence>
<protein>
    <submittedName>
        <fullName evidence="2">Uncharacterized protein</fullName>
    </submittedName>
</protein>
<name>A0A915IVL3_ROMCU</name>
<dbReference type="AlphaFoldDB" id="A0A915IVL3"/>
<accession>A0A915IVL3</accession>
<reference evidence="2" key="1">
    <citation type="submission" date="2022-11" db="UniProtKB">
        <authorList>
            <consortium name="WormBaseParasite"/>
        </authorList>
    </citation>
    <scope>IDENTIFICATION</scope>
</reference>
<organism evidence="1 2">
    <name type="scientific">Romanomermis culicivorax</name>
    <name type="common">Nematode worm</name>
    <dbReference type="NCBI Taxonomy" id="13658"/>
    <lineage>
        <taxon>Eukaryota</taxon>
        <taxon>Metazoa</taxon>
        <taxon>Ecdysozoa</taxon>
        <taxon>Nematoda</taxon>
        <taxon>Enoplea</taxon>
        <taxon>Dorylaimia</taxon>
        <taxon>Mermithida</taxon>
        <taxon>Mermithoidea</taxon>
        <taxon>Mermithidae</taxon>
        <taxon>Romanomermis</taxon>
    </lineage>
</organism>
<dbReference type="WBParaSite" id="nRc.2.0.1.t17862-RA">
    <property type="protein sequence ID" value="nRc.2.0.1.t17862-RA"/>
    <property type="gene ID" value="nRc.2.0.1.g17862"/>
</dbReference>
<proteinExistence type="predicted"/>
<keyword evidence="1" id="KW-1185">Reference proteome</keyword>
<evidence type="ECO:0000313" key="2">
    <source>
        <dbReference type="WBParaSite" id="nRc.2.0.1.t17862-RA"/>
    </source>
</evidence>
<evidence type="ECO:0000313" key="1">
    <source>
        <dbReference type="Proteomes" id="UP000887565"/>
    </source>
</evidence>